<proteinExistence type="predicted"/>
<evidence type="ECO:0000313" key="1">
    <source>
        <dbReference type="EMBL" id="BBH04479.1"/>
    </source>
</evidence>
<accession>A0A4Y1RJS7</accession>
<name>A0A4Y1RJS7_PRUDU</name>
<dbReference type="EMBL" id="AP019302">
    <property type="protein sequence ID" value="BBH04479.1"/>
    <property type="molecule type" value="Genomic_DNA"/>
</dbReference>
<protein>
    <submittedName>
        <fullName evidence="1">Receptor like protein 19</fullName>
    </submittedName>
</protein>
<organism evidence="1">
    <name type="scientific">Prunus dulcis</name>
    <name type="common">Almond</name>
    <name type="synonym">Amygdalus dulcis</name>
    <dbReference type="NCBI Taxonomy" id="3755"/>
    <lineage>
        <taxon>Eukaryota</taxon>
        <taxon>Viridiplantae</taxon>
        <taxon>Streptophyta</taxon>
        <taxon>Embryophyta</taxon>
        <taxon>Tracheophyta</taxon>
        <taxon>Spermatophyta</taxon>
        <taxon>Magnoliopsida</taxon>
        <taxon>eudicotyledons</taxon>
        <taxon>Gunneridae</taxon>
        <taxon>Pentapetalae</taxon>
        <taxon>rosids</taxon>
        <taxon>fabids</taxon>
        <taxon>Rosales</taxon>
        <taxon>Rosaceae</taxon>
        <taxon>Amygdaloideae</taxon>
        <taxon>Amygdaleae</taxon>
        <taxon>Prunus</taxon>
    </lineage>
</organism>
<dbReference type="AlphaFoldDB" id="A0A4Y1RJS7"/>
<gene>
    <name evidence="1" type="ORF">Prudu_015629</name>
</gene>
<keyword evidence="1" id="KW-0675">Receptor</keyword>
<sequence>MRIEIVNEDFLLGTGMVTQDTSSSVLLFFDKQRFIFNVVERWSFVALDRAVNFLGKCPFFKGQDLHQREKKS</sequence>
<reference evidence="1" key="1">
    <citation type="journal article" date="2019" name="Science">
        <title>Mutation of a bHLH transcription factor allowed almond domestication.</title>
        <authorList>
            <person name="Sanchez-Perez R."/>
            <person name="Pavan S."/>
            <person name="Mazzeo R."/>
            <person name="Moldovan C."/>
            <person name="Aiese Cigliano R."/>
            <person name="Del Cueto J."/>
            <person name="Ricciardi F."/>
            <person name="Lotti C."/>
            <person name="Ricciardi L."/>
            <person name="Dicenta F."/>
            <person name="Lopez-Marques R.L."/>
            <person name="Lindberg Moller B."/>
        </authorList>
    </citation>
    <scope>NUCLEOTIDE SEQUENCE</scope>
</reference>